<feature type="domain" description="MCM N-terminal" evidence="4">
    <location>
        <begin position="118"/>
        <end position="198"/>
    </location>
</feature>
<dbReference type="Gene3D" id="3.30.1640.10">
    <property type="entry name" value="mini-chromosome maintenance (MCM) complex, chain A, domain 1"/>
    <property type="match status" value="1"/>
</dbReference>
<dbReference type="Pfam" id="PF14551">
    <property type="entry name" value="MCM_N"/>
    <property type="match status" value="1"/>
</dbReference>
<dbReference type="GO" id="GO:0017116">
    <property type="term" value="F:single-stranded DNA helicase activity"/>
    <property type="evidence" value="ECO:0007669"/>
    <property type="project" value="TreeGrafter"/>
</dbReference>
<reference evidence="6 7" key="1">
    <citation type="journal article" date="2013" name="BMC Genomics">
        <title>Comparative genomics of parasitic silkworm microsporidia reveal an association between genome expansion and host adaptation.</title>
        <authorList>
            <person name="Pan G."/>
            <person name="Xu J."/>
            <person name="Li T."/>
            <person name="Xia Q."/>
            <person name="Liu S.L."/>
            <person name="Zhang G."/>
            <person name="Li S."/>
            <person name="Li C."/>
            <person name="Liu H."/>
            <person name="Yang L."/>
            <person name="Liu T."/>
            <person name="Zhang X."/>
            <person name="Wu Z."/>
            <person name="Fan W."/>
            <person name="Dang X."/>
            <person name="Xiang H."/>
            <person name="Tao M."/>
            <person name="Li Y."/>
            <person name="Hu J."/>
            <person name="Li Z."/>
            <person name="Lin L."/>
            <person name="Luo J."/>
            <person name="Geng L."/>
            <person name="Wang L."/>
            <person name="Long M."/>
            <person name="Wan Y."/>
            <person name="He N."/>
            <person name="Zhang Z."/>
            <person name="Lu C."/>
            <person name="Keeling P.J."/>
            <person name="Wang J."/>
            <person name="Xiang Z."/>
            <person name="Zhou Z."/>
        </authorList>
    </citation>
    <scope>NUCLEOTIDE SEQUENCE [LARGE SCALE GENOMIC DNA]</scope>
    <source>
        <strain evidence="7">CQ1 / CVCC 102059</strain>
    </source>
</reference>
<dbReference type="Gene3D" id="2.40.50.140">
    <property type="entry name" value="Nucleic acid-binding proteins"/>
    <property type="match status" value="1"/>
</dbReference>
<dbReference type="PANTHER" id="PTHR11630">
    <property type="entry name" value="DNA REPLICATION LICENSING FACTOR MCM FAMILY MEMBER"/>
    <property type="match status" value="1"/>
</dbReference>
<dbReference type="GO" id="GO:0005524">
    <property type="term" value="F:ATP binding"/>
    <property type="evidence" value="ECO:0007669"/>
    <property type="project" value="InterPro"/>
</dbReference>
<keyword evidence="2" id="KW-0131">Cell cycle</keyword>
<dbReference type="PRINTS" id="PR01658">
    <property type="entry name" value="MCMPROTEIN2"/>
</dbReference>
<evidence type="ECO:0000256" key="2">
    <source>
        <dbReference type="ARBA" id="ARBA00023306"/>
    </source>
</evidence>
<dbReference type="InterPro" id="IPR031327">
    <property type="entry name" value="MCM"/>
</dbReference>
<dbReference type="SUPFAM" id="SSF50249">
    <property type="entry name" value="Nucleic acid-binding proteins"/>
    <property type="match status" value="1"/>
</dbReference>
<evidence type="ECO:0000256" key="1">
    <source>
        <dbReference type="ARBA" id="ARBA00008010"/>
    </source>
</evidence>
<dbReference type="VEuPathDB" id="MicrosporidiaDB:NBO_155g0002"/>
<dbReference type="Pfam" id="PF17207">
    <property type="entry name" value="MCM_OB"/>
    <property type="match status" value="1"/>
</dbReference>
<dbReference type="AlphaFoldDB" id="R0M563"/>
<dbReference type="GO" id="GO:0000727">
    <property type="term" value="P:double-strand break repair via break-induced replication"/>
    <property type="evidence" value="ECO:0007669"/>
    <property type="project" value="TreeGrafter"/>
</dbReference>
<keyword evidence="7" id="KW-1185">Reference proteome</keyword>
<evidence type="ECO:0000259" key="4">
    <source>
        <dbReference type="Pfam" id="PF14551"/>
    </source>
</evidence>
<organism evidence="6 7">
    <name type="scientific">Nosema bombycis (strain CQ1 / CVCC 102059)</name>
    <name type="common">Microsporidian parasite</name>
    <name type="synonym">Pebrine of silkworm</name>
    <dbReference type="NCBI Taxonomy" id="578461"/>
    <lineage>
        <taxon>Eukaryota</taxon>
        <taxon>Fungi</taxon>
        <taxon>Fungi incertae sedis</taxon>
        <taxon>Microsporidia</taxon>
        <taxon>Nosematidae</taxon>
        <taxon>Nosema</taxon>
    </lineage>
</organism>
<dbReference type="PANTHER" id="PTHR11630:SF44">
    <property type="entry name" value="DNA REPLICATION LICENSING FACTOR MCM2"/>
    <property type="match status" value="1"/>
</dbReference>
<evidence type="ECO:0000313" key="6">
    <source>
        <dbReference type="EMBL" id="EOB13149.1"/>
    </source>
</evidence>
<dbReference type="InterPro" id="IPR012340">
    <property type="entry name" value="NA-bd_OB-fold"/>
</dbReference>
<name>R0M563_NOSB1</name>
<feature type="compositionally biased region" description="Basic and acidic residues" evidence="3">
    <location>
        <begin position="1"/>
        <end position="13"/>
    </location>
</feature>
<feature type="domain" description="MCM OB" evidence="5">
    <location>
        <begin position="205"/>
        <end position="304"/>
    </location>
</feature>
<proteinExistence type="inferred from homology"/>
<protein>
    <submittedName>
        <fullName evidence="6">DNA replication licensing factor mcm2</fullName>
    </submittedName>
</protein>
<dbReference type="InterPro" id="IPR033762">
    <property type="entry name" value="MCM_OB"/>
</dbReference>
<evidence type="ECO:0000259" key="5">
    <source>
        <dbReference type="Pfam" id="PF17207"/>
    </source>
</evidence>
<dbReference type="GO" id="GO:0005634">
    <property type="term" value="C:nucleus"/>
    <property type="evidence" value="ECO:0007669"/>
    <property type="project" value="InterPro"/>
</dbReference>
<dbReference type="STRING" id="578461.R0M563"/>
<dbReference type="HOGENOM" id="CLU_885944_0_0_1"/>
<dbReference type="OrthoDB" id="844at2759"/>
<evidence type="ECO:0000313" key="7">
    <source>
        <dbReference type="Proteomes" id="UP000016927"/>
    </source>
</evidence>
<dbReference type="GO" id="GO:1902975">
    <property type="term" value="P:mitotic DNA replication initiation"/>
    <property type="evidence" value="ECO:0007669"/>
    <property type="project" value="TreeGrafter"/>
</dbReference>
<comment type="similarity">
    <text evidence="1">Belongs to the MCM family.</text>
</comment>
<dbReference type="InterPro" id="IPR008045">
    <property type="entry name" value="MCM2"/>
</dbReference>
<feature type="region of interest" description="Disordered" evidence="3">
    <location>
        <begin position="1"/>
        <end position="30"/>
    </location>
</feature>
<dbReference type="GO" id="GO:0043138">
    <property type="term" value="F:3'-5' DNA helicase activity"/>
    <property type="evidence" value="ECO:0007669"/>
    <property type="project" value="TreeGrafter"/>
</dbReference>
<dbReference type="Proteomes" id="UP000016927">
    <property type="component" value="Unassembled WGS sequence"/>
</dbReference>
<evidence type="ECO:0000256" key="3">
    <source>
        <dbReference type="SAM" id="MobiDB-lite"/>
    </source>
</evidence>
<dbReference type="GO" id="GO:0042555">
    <property type="term" value="C:MCM complex"/>
    <property type="evidence" value="ECO:0007669"/>
    <property type="project" value="InterPro"/>
</dbReference>
<gene>
    <name evidence="6" type="primary">MCM2</name>
    <name evidence="6" type="ORF">NBO_155g0002</name>
</gene>
<sequence>MSKRKYFNEKENFSEQSEEEEMNSENHSENDIIASDNGIVEEMIPTADHAEGFSDLQQYSEIDTYFDNDNTHNSHLEDKNNADEIMLDEEFKKIIESEKIDKKYFENSFFRTKIENVFCDFLNSKKYTKDIRTMCSENLESLYIEYKDIDEYSSDLLRLVETYPESMFSIMDSALERVVKIYFVNYSHIKPKLHCRIKHIPVTENIRSLRNNHLNRLVKIRGVVTRRTGVFPLYYIIKYTCLKCQATFGPFIANNTKPTSCFECQSKGPFTVNSAETIYKDFQKLTIQEVPGTVPPGTLPRSKESLKPFLLIKM</sequence>
<dbReference type="EMBL" id="KB909063">
    <property type="protein sequence ID" value="EOB13149.1"/>
    <property type="molecule type" value="Genomic_DNA"/>
</dbReference>
<dbReference type="InterPro" id="IPR027925">
    <property type="entry name" value="MCM_N"/>
</dbReference>
<dbReference type="GO" id="GO:0003697">
    <property type="term" value="F:single-stranded DNA binding"/>
    <property type="evidence" value="ECO:0007669"/>
    <property type="project" value="TreeGrafter"/>
</dbReference>
<accession>R0M563</accession>